<proteinExistence type="predicted"/>
<organism evidence="1 2">
    <name type="scientific">Mycobacterium avium (strain 104)</name>
    <dbReference type="NCBI Taxonomy" id="243243"/>
    <lineage>
        <taxon>Bacteria</taxon>
        <taxon>Bacillati</taxon>
        <taxon>Actinomycetota</taxon>
        <taxon>Actinomycetes</taxon>
        <taxon>Mycobacteriales</taxon>
        <taxon>Mycobacteriaceae</taxon>
        <taxon>Mycobacterium</taxon>
        <taxon>Mycobacterium avium complex (MAC)</taxon>
    </lineage>
</organism>
<name>A0A0H2ZTN0_MYCA1</name>
<evidence type="ECO:0000313" key="2">
    <source>
        <dbReference type="Proteomes" id="UP000001574"/>
    </source>
</evidence>
<sequence length="37" mass="4061">MILPKDGAWFRLAAQILETRPAPTVSPRPALRSISSL</sequence>
<accession>A0A0H2ZTN0</accession>
<protein>
    <submittedName>
        <fullName evidence="1">Uncharacterized protein</fullName>
    </submittedName>
</protein>
<dbReference type="EMBL" id="CP000479">
    <property type="protein sequence ID" value="ABK65814.1"/>
    <property type="molecule type" value="Genomic_DNA"/>
</dbReference>
<dbReference type="HOGENOM" id="CLU_3346080_0_0_11"/>
<dbReference type="KEGG" id="mav:MAV_2689"/>
<dbReference type="Proteomes" id="UP000001574">
    <property type="component" value="Chromosome"/>
</dbReference>
<dbReference type="AlphaFoldDB" id="A0A0H2ZTN0"/>
<reference evidence="1 2" key="1">
    <citation type="submission" date="2006-10" db="EMBL/GenBank/DDBJ databases">
        <authorList>
            <person name="Fleischmann R.D."/>
            <person name="Dodson R.J."/>
            <person name="Haft D.H."/>
            <person name="Merkel J.S."/>
            <person name="Nelson W.C."/>
            <person name="Fraser C.M."/>
        </authorList>
    </citation>
    <scope>NUCLEOTIDE SEQUENCE [LARGE SCALE GENOMIC DNA]</scope>
    <source>
        <strain evidence="1 2">104</strain>
    </source>
</reference>
<gene>
    <name evidence="1" type="ordered locus">MAV_2689</name>
</gene>
<evidence type="ECO:0000313" key="1">
    <source>
        <dbReference type="EMBL" id="ABK65814.1"/>
    </source>
</evidence>